<keyword evidence="1" id="KW-1133">Transmembrane helix</keyword>
<accession>A0ABR8CUH6</accession>
<dbReference type="Pfam" id="PF19671">
    <property type="entry name" value="DUF6174"/>
    <property type="match status" value="1"/>
</dbReference>
<sequence>MKNKRSYLEWVIIFSILTISSLAYLSNQFLFRNIGKKQLEVAQENWLKQGISHYRLTLHYSSPDRCQKQVEIKDEKVIAVTENTCTTLSPLTITELFQEIEPIAKGKKCGPNGCACDGTIGLDASYDPQFGYPRRVAIKLQPERRWLHFNSLSDIYPGKNCTLVGFINRRIAVRDFTPL</sequence>
<dbReference type="Proteomes" id="UP000607281">
    <property type="component" value="Unassembled WGS sequence"/>
</dbReference>
<dbReference type="RefSeq" id="WP_190408471.1">
    <property type="nucleotide sequence ID" value="NZ_JACJRF010000035.1"/>
</dbReference>
<feature type="transmembrane region" description="Helical" evidence="1">
    <location>
        <begin position="7"/>
        <end position="25"/>
    </location>
</feature>
<reference evidence="2 3" key="1">
    <citation type="journal article" date="2020" name="ISME J.">
        <title>Comparative genomics reveals insights into cyanobacterial evolution and habitat adaptation.</title>
        <authorList>
            <person name="Chen M.Y."/>
            <person name="Teng W.K."/>
            <person name="Zhao L."/>
            <person name="Hu C.X."/>
            <person name="Zhou Y.K."/>
            <person name="Han B.P."/>
            <person name="Song L.R."/>
            <person name="Shu W.S."/>
        </authorList>
    </citation>
    <scope>NUCLEOTIDE SEQUENCE [LARGE SCALE GENOMIC DNA]</scope>
    <source>
        <strain evidence="2 3">FACHB-260</strain>
    </source>
</reference>
<organism evidence="2 3">
    <name type="scientific">Anabaena subtropica FACHB-260</name>
    <dbReference type="NCBI Taxonomy" id="2692884"/>
    <lineage>
        <taxon>Bacteria</taxon>
        <taxon>Bacillati</taxon>
        <taxon>Cyanobacteriota</taxon>
        <taxon>Cyanophyceae</taxon>
        <taxon>Nostocales</taxon>
        <taxon>Nostocaceae</taxon>
        <taxon>Anabaena</taxon>
    </lineage>
</organism>
<gene>
    <name evidence="2" type="ORF">H6G18_18130</name>
</gene>
<proteinExistence type="predicted"/>
<evidence type="ECO:0000256" key="1">
    <source>
        <dbReference type="SAM" id="Phobius"/>
    </source>
</evidence>
<dbReference type="EMBL" id="JACJRF010000035">
    <property type="protein sequence ID" value="MBD2346049.1"/>
    <property type="molecule type" value="Genomic_DNA"/>
</dbReference>
<protein>
    <submittedName>
        <fullName evidence="2">Uncharacterized protein</fullName>
    </submittedName>
</protein>
<evidence type="ECO:0000313" key="2">
    <source>
        <dbReference type="EMBL" id="MBD2346049.1"/>
    </source>
</evidence>
<keyword evidence="1" id="KW-0812">Transmembrane</keyword>
<name>A0ABR8CUH6_9NOST</name>
<comment type="caution">
    <text evidence="2">The sequence shown here is derived from an EMBL/GenBank/DDBJ whole genome shotgun (WGS) entry which is preliminary data.</text>
</comment>
<dbReference type="InterPro" id="IPR046172">
    <property type="entry name" value="DUF6174"/>
</dbReference>
<keyword evidence="1" id="KW-0472">Membrane</keyword>
<evidence type="ECO:0000313" key="3">
    <source>
        <dbReference type="Proteomes" id="UP000607281"/>
    </source>
</evidence>
<keyword evidence="3" id="KW-1185">Reference proteome</keyword>